<evidence type="ECO:0000313" key="1">
    <source>
        <dbReference type="EMBL" id="TFK95840.1"/>
    </source>
</evidence>
<sequence length="99" mass="10224">MELRTSRCIHAIPLAYAWLSGAVPPPLAFSSSISSALRYHPIVSAPTSKHTADSIAEPSTDARVPCCATSRWLPGAAGARCGRDGGAAAVHVRAELAEG</sequence>
<dbReference type="EMBL" id="ML178873">
    <property type="protein sequence ID" value="TFK95840.1"/>
    <property type="molecule type" value="Genomic_DNA"/>
</dbReference>
<gene>
    <name evidence="1" type="ORF">BDV98DRAFT_577114</name>
</gene>
<protein>
    <submittedName>
        <fullName evidence="1">Uncharacterized protein</fullName>
    </submittedName>
</protein>
<dbReference type="Proteomes" id="UP000305067">
    <property type="component" value="Unassembled WGS sequence"/>
</dbReference>
<accession>A0A5C3Q647</accession>
<evidence type="ECO:0000313" key="2">
    <source>
        <dbReference type="Proteomes" id="UP000305067"/>
    </source>
</evidence>
<name>A0A5C3Q647_9AGAR</name>
<reference evidence="1 2" key="1">
    <citation type="journal article" date="2019" name="Nat. Ecol. Evol.">
        <title>Megaphylogeny resolves global patterns of mushroom evolution.</title>
        <authorList>
            <person name="Varga T."/>
            <person name="Krizsan K."/>
            <person name="Foldi C."/>
            <person name="Dima B."/>
            <person name="Sanchez-Garcia M."/>
            <person name="Sanchez-Ramirez S."/>
            <person name="Szollosi G.J."/>
            <person name="Szarkandi J.G."/>
            <person name="Papp V."/>
            <person name="Albert L."/>
            <person name="Andreopoulos W."/>
            <person name="Angelini C."/>
            <person name="Antonin V."/>
            <person name="Barry K.W."/>
            <person name="Bougher N.L."/>
            <person name="Buchanan P."/>
            <person name="Buyck B."/>
            <person name="Bense V."/>
            <person name="Catcheside P."/>
            <person name="Chovatia M."/>
            <person name="Cooper J."/>
            <person name="Damon W."/>
            <person name="Desjardin D."/>
            <person name="Finy P."/>
            <person name="Geml J."/>
            <person name="Haridas S."/>
            <person name="Hughes K."/>
            <person name="Justo A."/>
            <person name="Karasinski D."/>
            <person name="Kautmanova I."/>
            <person name="Kiss B."/>
            <person name="Kocsube S."/>
            <person name="Kotiranta H."/>
            <person name="LaButti K.M."/>
            <person name="Lechner B.E."/>
            <person name="Liimatainen K."/>
            <person name="Lipzen A."/>
            <person name="Lukacs Z."/>
            <person name="Mihaltcheva S."/>
            <person name="Morgado L.N."/>
            <person name="Niskanen T."/>
            <person name="Noordeloos M.E."/>
            <person name="Ohm R.A."/>
            <person name="Ortiz-Santana B."/>
            <person name="Ovrebo C."/>
            <person name="Racz N."/>
            <person name="Riley R."/>
            <person name="Savchenko A."/>
            <person name="Shiryaev A."/>
            <person name="Soop K."/>
            <person name="Spirin V."/>
            <person name="Szebenyi C."/>
            <person name="Tomsovsky M."/>
            <person name="Tulloss R.E."/>
            <person name="Uehling J."/>
            <person name="Grigoriev I.V."/>
            <person name="Vagvolgyi C."/>
            <person name="Papp T."/>
            <person name="Martin F.M."/>
            <person name="Miettinen O."/>
            <person name="Hibbett D.S."/>
            <person name="Nagy L.G."/>
        </authorList>
    </citation>
    <scope>NUCLEOTIDE SEQUENCE [LARGE SCALE GENOMIC DNA]</scope>
    <source>
        <strain evidence="1 2">CBS 309.79</strain>
    </source>
</reference>
<organism evidence="1 2">
    <name type="scientific">Pterulicium gracile</name>
    <dbReference type="NCBI Taxonomy" id="1884261"/>
    <lineage>
        <taxon>Eukaryota</taxon>
        <taxon>Fungi</taxon>
        <taxon>Dikarya</taxon>
        <taxon>Basidiomycota</taxon>
        <taxon>Agaricomycotina</taxon>
        <taxon>Agaricomycetes</taxon>
        <taxon>Agaricomycetidae</taxon>
        <taxon>Agaricales</taxon>
        <taxon>Pleurotineae</taxon>
        <taxon>Pterulaceae</taxon>
        <taxon>Pterulicium</taxon>
    </lineage>
</organism>
<proteinExistence type="predicted"/>
<dbReference type="AlphaFoldDB" id="A0A5C3Q647"/>
<keyword evidence="2" id="KW-1185">Reference proteome</keyword>